<gene>
    <name evidence="2" type="ORF">MB901379_01745</name>
</gene>
<name>A0A447GCS5_9MYCO</name>
<dbReference type="EMBL" id="LR130759">
    <property type="protein sequence ID" value="VDM88189.1"/>
    <property type="molecule type" value="Genomic_DNA"/>
</dbReference>
<evidence type="ECO:0000313" key="3">
    <source>
        <dbReference type="Proteomes" id="UP000269998"/>
    </source>
</evidence>
<dbReference type="Proteomes" id="UP000269998">
    <property type="component" value="Chromosome"/>
</dbReference>
<proteinExistence type="predicted"/>
<reference evidence="3" key="1">
    <citation type="submission" date="2018-02" db="EMBL/GenBank/DDBJ databases">
        <authorList>
            <person name="Seth-Smith MB H."/>
            <person name="Seth-Smith H."/>
        </authorList>
    </citation>
    <scope>NUCLEOTIDE SEQUENCE [LARGE SCALE GENOMIC DNA]</scope>
</reference>
<dbReference type="OrthoDB" id="1353528at2"/>
<dbReference type="RefSeq" id="WP_158016198.1">
    <property type="nucleotide sequence ID" value="NZ_CBCSKE010000015.1"/>
</dbReference>
<dbReference type="Pfam" id="PF09346">
    <property type="entry name" value="SMI1_KNR4"/>
    <property type="match status" value="1"/>
</dbReference>
<dbReference type="InterPro" id="IPR018958">
    <property type="entry name" value="Knr4/Smi1-like_dom"/>
</dbReference>
<dbReference type="Gene3D" id="3.40.1580.10">
    <property type="entry name" value="SMI1/KNR4-like"/>
    <property type="match status" value="1"/>
</dbReference>
<organism evidence="2 3">
    <name type="scientific">Mycobacterium basiliense</name>
    <dbReference type="NCBI Taxonomy" id="2094119"/>
    <lineage>
        <taxon>Bacteria</taxon>
        <taxon>Bacillati</taxon>
        <taxon>Actinomycetota</taxon>
        <taxon>Actinomycetes</taxon>
        <taxon>Mycobacteriales</taxon>
        <taxon>Mycobacteriaceae</taxon>
        <taxon>Mycobacterium</taxon>
    </lineage>
</organism>
<keyword evidence="3" id="KW-1185">Reference proteome</keyword>
<dbReference type="AlphaFoldDB" id="A0A447GCS5"/>
<dbReference type="SUPFAM" id="SSF160631">
    <property type="entry name" value="SMI1/KNR4-like"/>
    <property type="match status" value="1"/>
</dbReference>
<dbReference type="InterPro" id="IPR037883">
    <property type="entry name" value="Knr4/Smi1-like_sf"/>
</dbReference>
<protein>
    <submittedName>
        <fullName evidence="2">SMI1 / KNR4 family protein</fullName>
    </submittedName>
</protein>
<feature type="domain" description="Knr4/Smi1-like" evidence="1">
    <location>
        <begin position="4"/>
        <end position="131"/>
    </location>
</feature>
<sequence>MPFPVDEKYILAAEEKLGVTFPSGFRIKMMADNGGTVEAPADEEIWDLYPFFDTSDKKRVKRTCNDIVRETASAKEWTGFPANAVAIGANGCGDRLVLLANVDGSVLQDEVFCWDHETGDLDKVADDFAELESV</sequence>
<dbReference type="KEGG" id="mbai:MB901379_01745"/>
<evidence type="ECO:0000313" key="2">
    <source>
        <dbReference type="EMBL" id="VDM88189.1"/>
    </source>
</evidence>
<accession>A0A447GCS5</accession>
<evidence type="ECO:0000259" key="1">
    <source>
        <dbReference type="Pfam" id="PF09346"/>
    </source>
</evidence>